<dbReference type="GO" id="GO:0008168">
    <property type="term" value="F:methyltransferase activity"/>
    <property type="evidence" value="ECO:0007669"/>
    <property type="project" value="UniProtKB-KW"/>
</dbReference>
<proteinExistence type="predicted"/>
<accession>J9H497</accession>
<dbReference type="CDD" id="cd02440">
    <property type="entry name" value="AdoMet_MTases"/>
    <property type="match status" value="1"/>
</dbReference>
<organism evidence="1">
    <name type="scientific">gut metagenome</name>
    <dbReference type="NCBI Taxonomy" id="749906"/>
    <lineage>
        <taxon>unclassified sequences</taxon>
        <taxon>metagenomes</taxon>
        <taxon>organismal metagenomes</taxon>
    </lineage>
</organism>
<gene>
    <name evidence="1" type="ORF">EVA_03332</name>
</gene>
<dbReference type="AlphaFoldDB" id="J9H497"/>
<dbReference type="SUPFAM" id="SSF53335">
    <property type="entry name" value="S-adenosyl-L-methionine-dependent methyltransferases"/>
    <property type="match status" value="1"/>
</dbReference>
<dbReference type="EMBL" id="AMCI01000593">
    <property type="protein sequence ID" value="EJX08560.1"/>
    <property type="molecule type" value="Genomic_DNA"/>
</dbReference>
<dbReference type="InterPro" id="IPR029063">
    <property type="entry name" value="SAM-dependent_MTases_sf"/>
</dbReference>
<keyword evidence="1" id="KW-0808">Transferase</keyword>
<dbReference type="PRINTS" id="PR00507">
    <property type="entry name" value="N12N6MTFRASE"/>
</dbReference>
<dbReference type="GO" id="GO:0032259">
    <property type="term" value="P:methylation"/>
    <property type="evidence" value="ECO:0007669"/>
    <property type="project" value="UniProtKB-KW"/>
</dbReference>
<comment type="caution">
    <text evidence="1">The sequence shown here is derived from an EMBL/GenBank/DDBJ whole genome shotgun (WGS) entry which is preliminary data.</text>
</comment>
<reference evidence="1" key="1">
    <citation type="journal article" date="2012" name="PLoS ONE">
        <title>Gene sets for utilization of primary and secondary nutrition supplies in the distal gut of endangered iberian lynx.</title>
        <authorList>
            <person name="Alcaide M."/>
            <person name="Messina E."/>
            <person name="Richter M."/>
            <person name="Bargiela R."/>
            <person name="Peplies J."/>
            <person name="Huws S.A."/>
            <person name="Newbold C.J."/>
            <person name="Golyshin P.N."/>
            <person name="Simon M.A."/>
            <person name="Lopez G."/>
            <person name="Yakimov M.M."/>
            <person name="Ferrer M."/>
        </authorList>
    </citation>
    <scope>NUCLEOTIDE SEQUENCE</scope>
</reference>
<dbReference type="Gene3D" id="3.40.50.150">
    <property type="entry name" value="Vaccinia Virus protein VP39"/>
    <property type="match status" value="1"/>
</dbReference>
<protein>
    <submittedName>
        <fullName evidence="1">Type I restriction-modification system methyltransferase subunit-like protein</fullName>
    </submittedName>
</protein>
<keyword evidence="1" id="KW-0489">Methyltransferase</keyword>
<sequence length="261" mass="28542">MWTAGQTAKKSDEGSKWTIEEILKHCTLEDNVLKLPGVQFNKKSYAEAKKWIEEAGGSWTGGKVQGFTFPFNAERVFGILHEGKRCNLQQEFQFFATPAAVADWLVSLAGGVSASDKVLEPSAGSGAIVDAIRRSCPECEVDCFELMPENRELLAQKDGVKLIGEDFTKSDVTGYSRIIANPPFSGNQDVDHVMDMYSRLAPGGIVAAIMSQHWRFANEKKCKDFREFLDNTGATIHDIAAGEFGESGTNIATVAVVITKP</sequence>
<name>J9H497_9ZZZZ</name>
<evidence type="ECO:0000313" key="1">
    <source>
        <dbReference type="EMBL" id="EJX08560.1"/>
    </source>
</evidence>